<evidence type="ECO:0000313" key="2">
    <source>
        <dbReference type="Proteomes" id="UP001148838"/>
    </source>
</evidence>
<proteinExistence type="predicted"/>
<sequence length="79" mass="8935">MFERFGKNGITAWTSAVLPIMGFTSSAYKQEAGYYVRRVMDAARSFMDPPCYPRIVTPDRKLSLFPARCAAVKRSASHR</sequence>
<accession>A0ABQ8TVJ8</accession>
<gene>
    <name evidence="1" type="ORF">ANN_00987</name>
</gene>
<reference evidence="1 2" key="1">
    <citation type="journal article" date="2022" name="Allergy">
        <title>Genome assembly and annotation of Periplaneta americana reveal a comprehensive cockroach allergen profile.</title>
        <authorList>
            <person name="Wang L."/>
            <person name="Xiong Q."/>
            <person name="Saelim N."/>
            <person name="Wang L."/>
            <person name="Nong W."/>
            <person name="Wan A.T."/>
            <person name="Shi M."/>
            <person name="Liu X."/>
            <person name="Cao Q."/>
            <person name="Hui J.H.L."/>
            <person name="Sookrung N."/>
            <person name="Leung T.F."/>
            <person name="Tungtrongchitr A."/>
            <person name="Tsui S.K.W."/>
        </authorList>
    </citation>
    <scope>NUCLEOTIDE SEQUENCE [LARGE SCALE GENOMIC DNA]</scope>
    <source>
        <strain evidence="1">PWHHKU_190912</strain>
    </source>
</reference>
<comment type="caution">
    <text evidence="1">The sequence shown here is derived from an EMBL/GenBank/DDBJ whole genome shotgun (WGS) entry which is preliminary data.</text>
</comment>
<protein>
    <submittedName>
        <fullName evidence="1">Uncharacterized protein</fullName>
    </submittedName>
</protein>
<evidence type="ECO:0000313" key="1">
    <source>
        <dbReference type="EMBL" id="KAJ4449584.1"/>
    </source>
</evidence>
<organism evidence="1 2">
    <name type="scientific">Periplaneta americana</name>
    <name type="common">American cockroach</name>
    <name type="synonym">Blatta americana</name>
    <dbReference type="NCBI Taxonomy" id="6978"/>
    <lineage>
        <taxon>Eukaryota</taxon>
        <taxon>Metazoa</taxon>
        <taxon>Ecdysozoa</taxon>
        <taxon>Arthropoda</taxon>
        <taxon>Hexapoda</taxon>
        <taxon>Insecta</taxon>
        <taxon>Pterygota</taxon>
        <taxon>Neoptera</taxon>
        <taxon>Polyneoptera</taxon>
        <taxon>Dictyoptera</taxon>
        <taxon>Blattodea</taxon>
        <taxon>Blattoidea</taxon>
        <taxon>Blattidae</taxon>
        <taxon>Blattinae</taxon>
        <taxon>Periplaneta</taxon>
    </lineage>
</organism>
<dbReference type="EMBL" id="JAJSOF020000003">
    <property type="protein sequence ID" value="KAJ4449584.1"/>
    <property type="molecule type" value="Genomic_DNA"/>
</dbReference>
<dbReference type="Proteomes" id="UP001148838">
    <property type="component" value="Unassembled WGS sequence"/>
</dbReference>
<name>A0ABQ8TVJ8_PERAM</name>
<keyword evidence="2" id="KW-1185">Reference proteome</keyword>